<dbReference type="EMBL" id="CP095338">
    <property type="protein sequence ID" value="XAG22313.1"/>
    <property type="molecule type" value="Genomic_DNA"/>
</dbReference>
<dbReference type="GO" id="GO:0051782">
    <property type="term" value="P:negative regulation of cell division"/>
    <property type="evidence" value="ECO:0007669"/>
    <property type="project" value="InterPro"/>
</dbReference>
<evidence type="ECO:0008006" key="2">
    <source>
        <dbReference type="Google" id="ProtNLM"/>
    </source>
</evidence>
<dbReference type="SUPFAM" id="SSF52540">
    <property type="entry name" value="P-loop containing nucleoside triphosphate hydrolases"/>
    <property type="match status" value="1"/>
</dbReference>
<proteinExistence type="predicted"/>
<evidence type="ECO:0000313" key="1">
    <source>
        <dbReference type="EMBL" id="XAG22313.1"/>
    </source>
</evidence>
<reference evidence="1" key="1">
    <citation type="submission" date="2022-03" db="EMBL/GenBank/DDBJ databases">
        <title>Sea Food Isolates.</title>
        <authorList>
            <person name="Li c."/>
        </authorList>
    </citation>
    <scope>NUCLEOTIDE SEQUENCE</scope>
    <source>
        <strain evidence="1">19PA01SH03</strain>
    </source>
</reference>
<sequence length="131" mass="15067">MLNTTFHYSDTIYETCTVNHHSVPLLNYPMLSRLAQLSEQHQWILYTAQCPRPHYQQLSMHRIQCHKIIHMKASRSGSEIDIVLKAIQSGNASAIVASAGIDKANQRRLQHMAKQHQCEVFFLNKTSPVFH</sequence>
<dbReference type="Gene3D" id="3.40.50.300">
    <property type="entry name" value="P-loop containing nucleotide triphosphate hydrolases"/>
    <property type="match status" value="1"/>
</dbReference>
<dbReference type="InterPro" id="IPR027417">
    <property type="entry name" value="P-loop_NTPase"/>
</dbReference>
<name>A0AAU6SQS8_UNCXX</name>
<gene>
    <name evidence="1" type="ORF">MRN70_05765</name>
</gene>
<dbReference type="GO" id="GO:0009432">
    <property type="term" value="P:SOS response"/>
    <property type="evidence" value="ECO:0007669"/>
    <property type="project" value="InterPro"/>
</dbReference>
<dbReference type="InterPro" id="IPR004596">
    <property type="entry name" value="Cell_div_suppressor_SulA"/>
</dbReference>
<dbReference type="Pfam" id="PF03846">
    <property type="entry name" value="SulA"/>
    <property type="match status" value="1"/>
</dbReference>
<dbReference type="AlphaFoldDB" id="A0AAU6SQS8"/>
<organism evidence="1">
    <name type="scientific">bacterium 19PA01SH03</name>
    <dbReference type="NCBI Taxonomy" id="2920705"/>
    <lineage>
        <taxon>Bacteria</taxon>
    </lineage>
</organism>
<accession>A0AAU6SQS8</accession>
<protein>
    <recommendedName>
        <fullName evidence="2">Superfamily II DNA and RNA helicase</fullName>
    </recommendedName>
</protein>